<dbReference type="HOGENOM" id="CLU_1567716_0_0_5"/>
<evidence type="ECO:0000313" key="3">
    <source>
        <dbReference type="Proteomes" id="UP000002696"/>
    </source>
</evidence>
<dbReference type="AlphaFoldDB" id="D9QN05"/>
<dbReference type="BioCyc" id="BSUB633149:G1GM8-2867-MONOMER"/>
<name>D9QN05_BRESC</name>
<organism evidence="2 3">
    <name type="scientific">Brevundimonas subvibrioides (strain ATCC 15264 / DSM 4735 / LMG 14903 / NBRC 16000 / CB 81)</name>
    <name type="common">Caulobacter subvibrioides</name>
    <dbReference type="NCBI Taxonomy" id="633149"/>
    <lineage>
        <taxon>Bacteria</taxon>
        <taxon>Pseudomonadati</taxon>
        <taxon>Pseudomonadota</taxon>
        <taxon>Alphaproteobacteria</taxon>
        <taxon>Caulobacterales</taxon>
        <taxon>Caulobacteraceae</taxon>
        <taxon>Brevundimonas</taxon>
    </lineage>
</organism>
<evidence type="ECO:0000256" key="1">
    <source>
        <dbReference type="SAM" id="SignalP"/>
    </source>
</evidence>
<proteinExistence type="predicted"/>
<accession>D9QN05</accession>
<dbReference type="InParanoid" id="D9QN05"/>
<feature type="chain" id="PRO_5003127032" description="Lipoprotein" evidence="1">
    <location>
        <begin position="26"/>
        <end position="176"/>
    </location>
</feature>
<evidence type="ECO:0000313" key="2">
    <source>
        <dbReference type="EMBL" id="ADL02161.1"/>
    </source>
</evidence>
<dbReference type="eggNOG" id="ENOG5033KQF">
    <property type="taxonomic scope" value="Bacteria"/>
</dbReference>
<keyword evidence="1" id="KW-0732">Signal</keyword>
<dbReference type="RefSeq" id="WP_013270262.1">
    <property type="nucleotide sequence ID" value="NC_014375.1"/>
</dbReference>
<evidence type="ECO:0008006" key="4">
    <source>
        <dbReference type="Google" id="ProtNLM"/>
    </source>
</evidence>
<dbReference type="STRING" id="633149.Bresu_2854"/>
<dbReference type="EMBL" id="CP002102">
    <property type="protein sequence ID" value="ADL02161.1"/>
    <property type="molecule type" value="Genomic_DNA"/>
</dbReference>
<sequence>MSAHPYTPAARLAALAMIALTSACASVDRPALGDAAAGTNAAAAGPAPIAGYDWHLSTADGAARLAYGVAESDDLKLGFDCDAGSGRIEVTANAPTGTRTLLLESGGETERLDADGEPSQLTDGDLLTAAVEADIPIFQRFRRIGWMAQWIGDRRETYAAHPESQGNVERFFALCD</sequence>
<dbReference type="Proteomes" id="UP000002696">
    <property type="component" value="Chromosome"/>
</dbReference>
<gene>
    <name evidence="2" type="ordered locus">Bresu_2854</name>
</gene>
<keyword evidence="3" id="KW-1185">Reference proteome</keyword>
<reference evidence="3" key="1">
    <citation type="journal article" date="2011" name="J. Bacteriol.">
        <title>Genome sequences of eight morphologically diverse alphaproteobacteria.</title>
        <authorList>
            <consortium name="US DOE Joint Genome Institute"/>
            <person name="Brown P.J."/>
            <person name="Kysela D.T."/>
            <person name="Buechlein A."/>
            <person name="Hemmerich C."/>
            <person name="Brun Y.V."/>
        </authorList>
    </citation>
    <scope>NUCLEOTIDE SEQUENCE [LARGE SCALE GENOMIC DNA]</scope>
    <source>
        <strain evidence="3">ATCC 15264 / DSM 4735 / LMG 14903 / NBRC 16000 / CB 81</strain>
    </source>
</reference>
<protein>
    <recommendedName>
        <fullName evidence="4">Lipoprotein</fullName>
    </recommendedName>
</protein>
<dbReference type="KEGG" id="bsb:Bresu_2854"/>
<feature type="signal peptide" evidence="1">
    <location>
        <begin position="1"/>
        <end position="25"/>
    </location>
</feature>